<dbReference type="EMBL" id="CP002869">
    <property type="protein sequence ID" value="AEI44550.1"/>
    <property type="molecule type" value="Genomic_DNA"/>
</dbReference>
<dbReference type="KEGG" id="pms:KNP414_06026"/>
<dbReference type="AlphaFoldDB" id="F8FEF1"/>
<dbReference type="HOGENOM" id="CLU_3046102_0_0_9"/>
<organism evidence="2 3">
    <name type="scientific">Paenibacillus mucilaginosus (strain KNP414)</name>
    <dbReference type="NCBI Taxonomy" id="1036673"/>
    <lineage>
        <taxon>Bacteria</taxon>
        <taxon>Bacillati</taxon>
        <taxon>Bacillota</taxon>
        <taxon>Bacilli</taxon>
        <taxon>Bacillales</taxon>
        <taxon>Paenibacillaceae</taxon>
        <taxon>Paenibacillus</taxon>
    </lineage>
</organism>
<proteinExistence type="predicted"/>
<protein>
    <submittedName>
        <fullName evidence="2">Uncharacterized protein</fullName>
    </submittedName>
</protein>
<feature type="region of interest" description="Disordered" evidence="1">
    <location>
        <begin position="1"/>
        <end position="29"/>
    </location>
</feature>
<dbReference type="Proteomes" id="UP000006620">
    <property type="component" value="Chromosome"/>
</dbReference>
<gene>
    <name evidence="2" type="ordered locus">KNP414_06026</name>
</gene>
<evidence type="ECO:0000313" key="3">
    <source>
        <dbReference type="Proteomes" id="UP000006620"/>
    </source>
</evidence>
<evidence type="ECO:0000256" key="1">
    <source>
        <dbReference type="SAM" id="MobiDB-lite"/>
    </source>
</evidence>
<sequence length="54" mass="5569">MRCASGSCITPRPLPPDASSLPGEASEYSKKNRITGTGLSRAGDAAFYLGPLPC</sequence>
<reference evidence="3" key="1">
    <citation type="submission" date="2011-06" db="EMBL/GenBank/DDBJ databases">
        <title>Complete genome sequence of Paenibacillus mucilaginosus KNP414.</title>
        <authorList>
            <person name="Wang J."/>
            <person name="Hu S."/>
            <person name="Hu X."/>
            <person name="Zhang B."/>
            <person name="Dong D."/>
            <person name="Zhang S."/>
            <person name="Zhao K."/>
            <person name="Wu D."/>
        </authorList>
    </citation>
    <scope>NUCLEOTIDE SEQUENCE [LARGE SCALE GENOMIC DNA]</scope>
    <source>
        <strain evidence="3">KNP414</strain>
    </source>
</reference>
<evidence type="ECO:0000313" key="2">
    <source>
        <dbReference type="EMBL" id="AEI44550.1"/>
    </source>
</evidence>
<accession>F8FEF1</accession>
<name>F8FEF1_PAEMK</name>
<reference evidence="2 3" key="2">
    <citation type="journal article" date="2013" name="Genome Announc.">
        <title>Genome Sequence of Growth-Improving Paenibacillus mucilaginosus Strain KNP414.</title>
        <authorList>
            <person name="Lu J.J."/>
            <person name="Wang J.F."/>
            <person name="Hu X.F."/>
        </authorList>
    </citation>
    <scope>NUCLEOTIDE SEQUENCE [LARGE SCALE GENOMIC DNA]</scope>
    <source>
        <strain evidence="2 3">KNP414</strain>
    </source>
</reference>